<dbReference type="PANTHER" id="PTHR24264">
    <property type="entry name" value="TRYPSIN-RELATED"/>
    <property type="match status" value="1"/>
</dbReference>
<evidence type="ECO:0000256" key="11">
    <source>
        <dbReference type="ARBA" id="ARBA00024195"/>
    </source>
</evidence>
<evidence type="ECO:0000256" key="15">
    <source>
        <dbReference type="SAM" id="Phobius"/>
    </source>
</evidence>
<evidence type="ECO:0000259" key="16">
    <source>
        <dbReference type="PROSITE" id="PS50240"/>
    </source>
</evidence>
<keyword evidence="10" id="KW-0325">Glycoprotein</keyword>
<dbReference type="PRINTS" id="PR00722">
    <property type="entry name" value="CHYMOTRYPSIN"/>
</dbReference>
<dbReference type="CDD" id="cd00112">
    <property type="entry name" value="LDLa"/>
    <property type="match status" value="2"/>
</dbReference>
<dbReference type="PROSITE" id="PS01209">
    <property type="entry name" value="LDLRA_1"/>
    <property type="match status" value="1"/>
</dbReference>
<dbReference type="GO" id="GO:0004252">
    <property type="term" value="F:serine-type endopeptidase activity"/>
    <property type="evidence" value="ECO:0007669"/>
    <property type="project" value="UniProtKB-EC"/>
</dbReference>
<reference evidence="17" key="1">
    <citation type="submission" date="2025-08" db="UniProtKB">
        <authorList>
            <consortium name="Ensembl"/>
        </authorList>
    </citation>
    <scope>IDENTIFICATION</scope>
</reference>
<dbReference type="AlphaFoldDB" id="A0A3Q1FZX1"/>
<dbReference type="GO" id="GO:0002376">
    <property type="term" value="P:immune system process"/>
    <property type="evidence" value="ECO:0007669"/>
    <property type="project" value="UniProtKB-KW"/>
</dbReference>
<evidence type="ECO:0000256" key="13">
    <source>
        <dbReference type="ARBA" id="ARBA00038868"/>
    </source>
</evidence>
<keyword evidence="9 14" id="KW-1015">Disulfide bond</keyword>
<dbReference type="Ensembl" id="ENSAPOT00000012374.1">
    <property type="protein sequence ID" value="ENSAPOP00000022998.1"/>
    <property type="gene ID" value="ENSAPOG00000004617.1"/>
</dbReference>
<dbReference type="SMART" id="SM00057">
    <property type="entry name" value="FIMAC"/>
    <property type="match status" value="1"/>
</dbReference>
<evidence type="ECO:0000256" key="2">
    <source>
        <dbReference type="ARBA" id="ARBA00022525"/>
    </source>
</evidence>
<keyword evidence="2" id="KW-0964">Secreted</keyword>
<evidence type="ECO:0000256" key="3">
    <source>
        <dbReference type="ARBA" id="ARBA00022670"/>
    </source>
</evidence>
<dbReference type="SMART" id="SM00020">
    <property type="entry name" value="Tryp_SPc"/>
    <property type="match status" value="1"/>
</dbReference>
<comment type="subcellular location">
    <subcellularLocation>
        <location evidence="1">Secreted</location>
    </subcellularLocation>
</comment>
<keyword evidence="4" id="KW-0732">Signal</keyword>
<dbReference type="Proteomes" id="UP000257200">
    <property type="component" value="Unplaced"/>
</dbReference>
<comment type="catalytic activity">
    <reaction evidence="12">
        <text>Preferential cleavage: Arg-|-Xaa, Lys-|-Xaa.</text>
        <dbReference type="EC" id="3.4.21.4"/>
    </reaction>
</comment>
<sequence length="537" mass="59467">AVKTDEFLGPPECLENRFTRESCDLVFCPPWQRCFNGRCFCKPADQCPTGGVASVCCHDNQLRSYCQAMATSCLTRKPVMSHFGGNCSDVAVLYCCVSLLCVVLCCCYVVVMLCIVVCCVLLLCNSGAASTGSLPYVALQTDNQPVKCVSIRCQGYENSLAECDIYDSVRVDGGKVATVTCEECDFRCVNRKCVSINQTCDGVDDCGDRSDEMCCRGCRNGAFLCSSGVCLHRERLGDGQVDCLKGEDESQLITGKHQLITGKHQLITSKHQLITEKRDDLMNFSFMYVVLFSLFFFTETHRWKQKLMCFSVQTQIQWQVGVEVKQKFQCGGVYIGGCWVVTDAHCVRVKFSLWRRDRVEKTTDTASVQNVFIHPQFNPNTSENAIALLELKKLENSEECLSENPAVSPICVPWTSRLFQPNHTCTISGWGPGPTALVLQWAEVSLIADCQRFYNSSLKVGMICAGNLDGGVDACTGDNGGPLVCRDELGVSYLWGIVSWGRGCGRADSPGVYVQVSHYFEWIRLITGWSTVTKFNS</sequence>
<feature type="domain" description="Peptidase S1" evidence="16">
    <location>
        <begin position="318"/>
        <end position="528"/>
    </location>
</feature>
<keyword evidence="5" id="KW-0677">Repeat</keyword>
<dbReference type="CDD" id="cd00190">
    <property type="entry name" value="Tryp_SPc"/>
    <property type="match status" value="1"/>
</dbReference>
<evidence type="ECO:0000256" key="6">
    <source>
        <dbReference type="ARBA" id="ARBA00022801"/>
    </source>
</evidence>
<dbReference type="Gene3D" id="2.40.10.10">
    <property type="entry name" value="Trypsin-like serine proteases"/>
    <property type="match status" value="1"/>
</dbReference>
<dbReference type="PROSITE" id="PS50068">
    <property type="entry name" value="LDLRA_2"/>
    <property type="match status" value="1"/>
</dbReference>
<dbReference type="Pfam" id="PF21286">
    <property type="entry name" value="CFAI_FIMAC_N"/>
    <property type="match status" value="1"/>
</dbReference>
<comment type="similarity">
    <text evidence="11">Belongs to the peptidase S1 family. CLIP subfamily.</text>
</comment>
<evidence type="ECO:0000256" key="7">
    <source>
        <dbReference type="ARBA" id="ARBA00022825"/>
    </source>
</evidence>
<evidence type="ECO:0000256" key="4">
    <source>
        <dbReference type="ARBA" id="ARBA00022729"/>
    </source>
</evidence>
<organism evidence="17 18">
    <name type="scientific">Acanthochromis polyacanthus</name>
    <name type="common">spiny chromis</name>
    <dbReference type="NCBI Taxonomy" id="80966"/>
    <lineage>
        <taxon>Eukaryota</taxon>
        <taxon>Metazoa</taxon>
        <taxon>Chordata</taxon>
        <taxon>Craniata</taxon>
        <taxon>Vertebrata</taxon>
        <taxon>Euteleostomi</taxon>
        <taxon>Actinopterygii</taxon>
        <taxon>Neopterygii</taxon>
        <taxon>Teleostei</taxon>
        <taxon>Neoteleostei</taxon>
        <taxon>Acanthomorphata</taxon>
        <taxon>Ovalentaria</taxon>
        <taxon>Pomacentridae</taxon>
        <taxon>Acanthochromis</taxon>
    </lineage>
</organism>
<feature type="transmembrane region" description="Helical" evidence="15">
    <location>
        <begin position="90"/>
        <end position="123"/>
    </location>
</feature>
<evidence type="ECO:0000256" key="5">
    <source>
        <dbReference type="ARBA" id="ARBA00022737"/>
    </source>
</evidence>
<reference evidence="17" key="2">
    <citation type="submission" date="2025-09" db="UniProtKB">
        <authorList>
            <consortium name="Ensembl"/>
        </authorList>
    </citation>
    <scope>IDENTIFICATION</scope>
</reference>
<protein>
    <recommendedName>
        <fullName evidence="13">trypsin</fullName>
        <ecNumber evidence="13">3.4.21.4</ecNumber>
    </recommendedName>
</protein>
<keyword evidence="6" id="KW-0378">Hydrolase</keyword>
<keyword evidence="18" id="KW-1185">Reference proteome</keyword>
<dbReference type="Pfam" id="PF00057">
    <property type="entry name" value="Ldl_recept_a"/>
    <property type="match status" value="2"/>
</dbReference>
<dbReference type="InterPro" id="IPR009003">
    <property type="entry name" value="Peptidase_S1_PA"/>
</dbReference>
<dbReference type="SUPFAM" id="SSF57424">
    <property type="entry name" value="LDL receptor-like module"/>
    <property type="match status" value="2"/>
</dbReference>
<dbReference type="FunFam" id="2.40.10.10:FF:000002">
    <property type="entry name" value="Transmembrane protease serine"/>
    <property type="match status" value="1"/>
</dbReference>
<dbReference type="PANTHER" id="PTHR24264:SF83">
    <property type="entry name" value="COMPLEMENT FACTOR I"/>
    <property type="match status" value="1"/>
</dbReference>
<keyword evidence="3" id="KW-0645">Protease</keyword>
<dbReference type="InterPro" id="IPR023415">
    <property type="entry name" value="LDLR_class-A_CS"/>
</dbReference>
<evidence type="ECO:0000256" key="8">
    <source>
        <dbReference type="ARBA" id="ARBA00022859"/>
    </source>
</evidence>
<evidence type="ECO:0000313" key="17">
    <source>
        <dbReference type="Ensembl" id="ENSAPOP00000022998.1"/>
    </source>
</evidence>
<dbReference type="InterPro" id="IPR003884">
    <property type="entry name" value="FacI_MAC"/>
</dbReference>
<keyword evidence="15" id="KW-0472">Membrane</keyword>
<dbReference type="InterPro" id="IPR036055">
    <property type="entry name" value="LDL_receptor-like_sf"/>
</dbReference>
<accession>A0A3Q1FZX1</accession>
<evidence type="ECO:0000313" key="18">
    <source>
        <dbReference type="Proteomes" id="UP000257200"/>
    </source>
</evidence>
<keyword evidence="15" id="KW-0812">Transmembrane</keyword>
<evidence type="ECO:0000256" key="1">
    <source>
        <dbReference type="ARBA" id="ARBA00004613"/>
    </source>
</evidence>
<dbReference type="EC" id="3.4.21.4" evidence="13"/>
<feature type="disulfide bond" evidence="14">
    <location>
        <begin position="181"/>
        <end position="193"/>
    </location>
</feature>
<evidence type="ECO:0000256" key="12">
    <source>
        <dbReference type="ARBA" id="ARBA00036320"/>
    </source>
</evidence>
<dbReference type="InterPro" id="IPR001314">
    <property type="entry name" value="Peptidase_S1A"/>
</dbReference>
<dbReference type="PROSITE" id="PS50240">
    <property type="entry name" value="TRYPSIN_DOM"/>
    <property type="match status" value="1"/>
</dbReference>
<dbReference type="GO" id="GO:0005615">
    <property type="term" value="C:extracellular space"/>
    <property type="evidence" value="ECO:0007669"/>
    <property type="project" value="TreeGrafter"/>
</dbReference>
<keyword evidence="15" id="KW-1133">Transmembrane helix</keyword>
<evidence type="ECO:0000256" key="10">
    <source>
        <dbReference type="ARBA" id="ARBA00023180"/>
    </source>
</evidence>
<dbReference type="SUPFAM" id="SSF50494">
    <property type="entry name" value="Trypsin-like serine proteases"/>
    <property type="match status" value="1"/>
</dbReference>
<dbReference type="InterPro" id="IPR043504">
    <property type="entry name" value="Peptidase_S1_PA_chymotrypsin"/>
</dbReference>
<dbReference type="SMART" id="SM00192">
    <property type="entry name" value="LDLa"/>
    <property type="match status" value="2"/>
</dbReference>
<feature type="disulfide bond" evidence="14">
    <location>
        <begin position="188"/>
        <end position="206"/>
    </location>
</feature>
<feature type="transmembrane region" description="Helical" evidence="15">
    <location>
        <begin position="281"/>
        <end position="298"/>
    </location>
</feature>
<dbReference type="GO" id="GO:0006508">
    <property type="term" value="P:proteolysis"/>
    <property type="evidence" value="ECO:0007669"/>
    <property type="project" value="UniProtKB-KW"/>
</dbReference>
<evidence type="ECO:0000256" key="9">
    <source>
        <dbReference type="ARBA" id="ARBA00023157"/>
    </source>
</evidence>
<dbReference type="InterPro" id="IPR050127">
    <property type="entry name" value="Serine_Proteases_S1"/>
</dbReference>
<evidence type="ECO:0000256" key="14">
    <source>
        <dbReference type="PROSITE-ProRule" id="PRU00124"/>
    </source>
</evidence>
<dbReference type="Pfam" id="PF00089">
    <property type="entry name" value="Trypsin"/>
    <property type="match status" value="1"/>
</dbReference>
<dbReference type="GeneTree" id="ENSGT00930000151042"/>
<proteinExistence type="inferred from homology"/>
<feature type="disulfide bond" evidence="14">
    <location>
        <begin position="200"/>
        <end position="215"/>
    </location>
</feature>
<name>A0A3Q1FZX1_9TELE</name>
<dbReference type="InterPro" id="IPR048722">
    <property type="entry name" value="CFAI_FIMAC_N"/>
</dbReference>
<dbReference type="Gene3D" id="4.10.400.10">
    <property type="entry name" value="Low-density Lipoprotein Receptor"/>
    <property type="match status" value="2"/>
</dbReference>
<dbReference type="InterPro" id="IPR002172">
    <property type="entry name" value="LDrepeatLR_classA_rpt"/>
</dbReference>
<keyword evidence="7" id="KW-0720">Serine protease</keyword>
<keyword evidence="8" id="KW-0391">Immunity</keyword>
<dbReference type="InterPro" id="IPR001254">
    <property type="entry name" value="Trypsin_dom"/>
</dbReference>